<dbReference type="EMBL" id="JAHFZB010000023">
    <property type="protein sequence ID" value="KAK6475930.1"/>
    <property type="molecule type" value="Genomic_DNA"/>
</dbReference>
<dbReference type="PANTHER" id="PTHR45956:SF4">
    <property type="entry name" value="RUN AND FYVE DOMAIN-CONTAINING PROTEIN 1"/>
    <property type="match status" value="1"/>
</dbReference>
<dbReference type="PROSITE" id="PS50178">
    <property type="entry name" value="ZF_FYVE"/>
    <property type="match status" value="1"/>
</dbReference>
<dbReference type="Gene3D" id="1.20.58.900">
    <property type="match status" value="1"/>
</dbReference>
<keyword evidence="11" id="KW-1185">Reference proteome</keyword>
<feature type="compositionally biased region" description="Basic and acidic residues" evidence="7">
    <location>
        <begin position="35"/>
        <end position="46"/>
    </location>
</feature>
<reference evidence="10 11" key="1">
    <citation type="submission" date="2021-05" db="EMBL/GenBank/DDBJ databases">
        <authorList>
            <person name="Zahm M."/>
            <person name="Klopp C."/>
            <person name="Cabau C."/>
            <person name="Kuhl H."/>
            <person name="Suciu R."/>
            <person name="Ciorpac M."/>
            <person name="Holostenco D."/>
            <person name="Gessner J."/>
            <person name="Wuertz S."/>
            <person name="Hohne C."/>
            <person name="Stock M."/>
            <person name="Gislard M."/>
            <person name="Lluch J."/>
            <person name="Milhes M."/>
            <person name="Lampietro C."/>
            <person name="Lopez Roques C."/>
            <person name="Donnadieu C."/>
            <person name="Du K."/>
            <person name="Schartl M."/>
            <person name="Guiguen Y."/>
        </authorList>
    </citation>
    <scope>NUCLEOTIDE SEQUENCE [LARGE SCALE GENOMIC DNA]</scope>
    <source>
        <strain evidence="10">Hh-F2</strain>
        <tissue evidence="10">Blood</tissue>
    </source>
</reference>
<dbReference type="InterPro" id="IPR047331">
    <property type="entry name" value="FYVE_RUFY1"/>
</dbReference>
<dbReference type="Pfam" id="PF02759">
    <property type="entry name" value="RUN"/>
    <property type="match status" value="1"/>
</dbReference>
<keyword evidence="2 5" id="KW-0863">Zinc-finger</keyword>
<dbReference type="InterPro" id="IPR004012">
    <property type="entry name" value="Run_dom"/>
</dbReference>
<dbReference type="SUPFAM" id="SSF140741">
    <property type="entry name" value="RUN domain-like"/>
    <property type="match status" value="1"/>
</dbReference>
<dbReference type="Proteomes" id="UP001369086">
    <property type="component" value="Unassembled WGS sequence"/>
</dbReference>
<evidence type="ECO:0000256" key="1">
    <source>
        <dbReference type="ARBA" id="ARBA00022723"/>
    </source>
</evidence>
<dbReference type="Gene3D" id="3.30.40.10">
    <property type="entry name" value="Zinc/RING finger domain, C3HC4 (zinc finger)"/>
    <property type="match status" value="1"/>
</dbReference>
<name>A0ABR0YUR5_HUSHU</name>
<feature type="domain" description="RUN" evidence="9">
    <location>
        <begin position="135"/>
        <end position="267"/>
    </location>
</feature>
<dbReference type="InterPro" id="IPR011011">
    <property type="entry name" value="Znf_FYVE_PHD"/>
</dbReference>
<evidence type="ECO:0000259" key="8">
    <source>
        <dbReference type="PROSITE" id="PS50178"/>
    </source>
</evidence>
<dbReference type="Pfam" id="PF01363">
    <property type="entry name" value="FYVE"/>
    <property type="match status" value="1"/>
</dbReference>
<keyword evidence="1" id="KW-0479">Metal-binding</keyword>
<dbReference type="InterPro" id="IPR047335">
    <property type="entry name" value="RUFY1-3"/>
</dbReference>
<evidence type="ECO:0000256" key="4">
    <source>
        <dbReference type="ARBA" id="ARBA00023054"/>
    </source>
</evidence>
<dbReference type="InterPro" id="IPR013083">
    <property type="entry name" value="Znf_RING/FYVE/PHD"/>
</dbReference>
<evidence type="ECO:0000256" key="5">
    <source>
        <dbReference type="PROSITE-ProRule" id="PRU00091"/>
    </source>
</evidence>
<gene>
    <name evidence="10" type="ORF">HHUSO_G23924</name>
</gene>
<accession>A0ABR0YUR5</accession>
<keyword evidence="3" id="KW-0862">Zinc</keyword>
<evidence type="ECO:0000256" key="6">
    <source>
        <dbReference type="SAM" id="Coils"/>
    </source>
</evidence>
<evidence type="ECO:0000259" key="9">
    <source>
        <dbReference type="PROSITE" id="PS50826"/>
    </source>
</evidence>
<feature type="domain" description="FYVE-type" evidence="8">
    <location>
        <begin position="663"/>
        <end position="721"/>
    </location>
</feature>
<dbReference type="InterPro" id="IPR000306">
    <property type="entry name" value="Znf_FYVE"/>
</dbReference>
<dbReference type="InterPro" id="IPR037213">
    <property type="entry name" value="Run_dom_sf"/>
</dbReference>
<dbReference type="InterPro" id="IPR017455">
    <property type="entry name" value="Znf_FYVE-rel"/>
</dbReference>
<sequence>MSVLKMAEEAEDVNNSSGDSSKESYEILESWQDTAGRDADKDKAAEEGGWSAPIFSLARKASESLTSVSGNALRSAAAVSVGLSGKQQPATSENNPPKTAVKDHMAVERSNLLNMMQLSVKVLIQSAVSLGRSLDSHSPPLQQFLVVLEHCLKHALKAKKSFIGQNKSFWAPLELVEKLCPESADIAASARDLPGLKTCVGRARAWLHLALMQKKVADYMKALIERKDLLSEFYEPGALMLEEEGAVVVGLLVGLNVIDANLCLKGEDLDSQVGVIDFSLYFKDPQSNESHKDDEEMTAILDQKHYIEELNRHLSCTVADLQAKLDSLEKANSKLIEEMAAATDRIQALEEEQEQLREENSSIKQSSERRVEVTKQDSEVELETYRQSRQGLDKMYNEVWKQYKEEKRIHQELQKELELQVGMKQEMELAMKLLAKDTHDKQDTLVALRQQLDEVKTINLQMFNKAQVLGSCTGPLGAPNTPMQRGLHTLISNAESLVQQKNEIITQLEEKINQMGSAMKQMDERMQSSEQGRKEASEKDRDMKQELTGKVEALQRQLTDLDKHCAGLENQLKSEKEQRQDLQREIHRERDTTTQLRTQLQQVEGLEKELSDLKDEKKQLQKICEEQEQALQEMGLHLSQSKLKMEDCKEVNKALKGQAWLKDDEAAQCKQCQKEFSIARRKHHCRNCGDIYCNSCSSNELSLPSYPKAVRVCDTCHTFLLQRSSSSSS</sequence>
<organism evidence="10 11">
    <name type="scientific">Huso huso</name>
    <name type="common">Beluga</name>
    <name type="synonym">Acipenser huso</name>
    <dbReference type="NCBI Taxonomy" id="61971"/>
    <lineage>
        <taxon>Eukaryota</taxon>
        <taxon>Metazoa</taxon>
        <taxon>Chordata</taxon>
        <taxon>Craniata</taxon>
        <taxon>Vertebrata</taxon>
        <taxon>Euteleostomi</taxon>
        <taxon>Actinopterygii</taxon>
        <taxon>Chondrostei</taxon>
        <taxon>Acipenseriformes</taxon>
        <taxon>Acipenseridae</taxon>
        <taxon>Huso</taxon>
    </lineage>
</organism>
<feature type="region of interest" description="Disordered" evidence="7">
    <location>
        <begin position="522"/>
        <end position="544"/>
    </location>
</feature>
<comment type="caution">
    <text evidence="10">The sequence shown here is derived from an EMBL/GenBank/DDBJ whole genome shotgun (WGS) entry which is preliminary data.</text>
</comment>
<protein>
    <submittedName>
        <fullName evidence="10">RUN and FYVE domain-containing protein 1-like</fullName>
    </submittedName>
</protein>
<evidence type="ECO:0000256" key="3">
    <source>
        <dbReference type="ARBA" id="ARBA00022833"/>
    </source>
</evidence>
<feature type="region of interest" description="Disordered" evidence="7">
    <location>
        <begin position="1"/>
        <end position="47"/>
    </location>
</feature>
<dbReference type="PROSITE" id="PS50826">
    <property type="entry name" value="RUN"/>
    <property type="match status" value="1"/>
</dbReference>
<dbReference type="SMART" id="SM00593">
    <property type="entry name" value="RUN"/>
    <property type="match status" value="1"/>
</dbReference>
<feature type="coiled-coil region" evidence="6">
    <location>
        <begin position="311"/>
        <end position="369"/>
    </location>
</feature>
<evidence type="ECO:0000256" key="2">
    <source>
        <dbReference type="ARBA" id="ARBA00022771"/>
    </source>
</evidence>
<keyword evidence="4 6" id="KW-0175">Coiled coil</keyword>
<dbReference type="PANTHER" id="PTHR45956">
    <property type="entry name" value="RUN AND FYVE DOMAIN-CONTAINING PROTEIN 2-LIKE PROTEIN"/>
    <property type="match status" value="1"/>
</dbReference>
<dbReference type="CDD" id="cd15758">
    <property type="entry name" value="FYVE_RUFY1"/>
    <property type="match status" value="1"/>
</dbReference>
<proteinExistence type="predicted"/>
<evidence type="ECO:0000256" key="7">
    <source>
        <dbReference type="SAM" id="MobiDB-lite"/>
    </source>
</evidence>
<dbReference type="SUPFAM" id="SSF57903">
    <property type="entry name" value="FYVE/PHD zinc finger"/>
    <property type="match status" value="1"/>
</dbReference>
<evidence type="ECO:0000313" key="10">
    <source>
        <dbReference type="EMBL" id="KAK6475930.1"/>
    </source>
</evidence>
<dbReference type="Gene3D" id="1.20.5.170">
    <property type="match status" value="2"/>
</dbReference>
<evidence type="ECO:0000313" key="11">
    <source>
        <dbReference type="Proteomes" id="UP001369086"/>
    </source>
</evidence>
<dbReference type="SMART" id="SM00064">
    <property type="entry name" value="FYVE"/>
    <property type="match status" value="1"/>
</dbReference>